<dbReference type="OrthoDB" id="10260307at2759"/>
<evidence type="ECO:0000259" key="1">
    <source>
        <dbReference type="PROSITE" id="PS50222"/>
    </source>
</evidence>
<reference evidence="2" key="1">
    <citation type="submission" date="2022-07" db="EMBL/GenBank/DDBJ databases">
        <authorList>
            <person name="Trinca V."/>
            <person name="Uliana J.V.C."/>
            <person name="Torres T.T."/>
            <person name="Ward R.J."/>
            <person name="Monesi N."/>
        </authorList>
    </citation>
    <scope>NUCLEOTIDE SEQUENCE</scope>
    <source>
        <strain evidence="2">HSMRA1968</strain>
        <tissue evidence="2">Whole embryos</tissue>
    </source>
</reference>
<evidence type="ECO:0000313" key="3">
    <source>
        <dbReference type="Proteomes" id="UP001151699"/>
    </source>
</evidence>
<dbReference type="AlphaFoldDB" id="A0A9Q0NG71"/>
<proteinExistence type="predicted"/>
<organism evidence="2 3">
    <name type="scientific">Pseudolycoriella hygida</name>
    <dbReference type="NCBI Taxonomy" id="35572"/>
    <lineage>
        <taxon>Eukaryota</taxon>
        <taxon>Metazoa</taxon>
        <taxon>Ecdysozoa</taxon>
        <taxon>Arthropoda</taxon>
        <taxon>Hexapoda</taxon>
        <taxon>Insecta</taxon>
        <taxon>Pterygota</taxon>
        <taxon>Neoptera</taxon>
        <taxon>Endopterygota</taxon>
        <taxon>Diptera</taxon>
        <taxon>Nematocera</taxon>
        <taxon>Sciaroidea</taxon>
        <taxon>Sciaridae</taxon>
        <taxon>Pseudolycoriella</taxon>
    </lineage>
</organism>
<dbReference type="Gene3D" id="1.10.238.10">
    <property type="entry name" value="EF-hand"/>
    <property type="match status" value="2"/>
</dbReference>
<dbReference type="EMBL" id="WJQU01000001">
    <property type="protein sequence ID" value="KAJ6649332.1"/>
    <property type="molecule type" value="Genomic_DNA"/>
</dbReference>
<dbReference type="InterPro" id="IPR002048">
    <property type="entry name" value="EF_hand_dom"/>
</dbReference>
<dbReference type="SUPFAM" id="SSF47473">
    <property type="entry name" value="EF-hand"/>
    <property type="match status" value="1"/>
</dbReference>
<dbReference type="PANTHER" id="PTHR46763">
    <property type="entry name" value="DYNEIN REGULATORY COMPLEX PROTEIN 8"/>
    <property type="match status" value="1"/>
</dbReference>
<dbReference type="GO" id="GO:0005509">
    <property type="term" value="F:calcium ion binding"/>
    <property type="evidence" value="ECO:0007669"/>
    <property type="project" value="InterPro"/>
</dbReference>
<protein>
    <submittedName>
        <fullName evidence="2">Dynein regulatory complex protein 8</fullName>
    </submittedName>
</protein>
<dbReference type="FunFam" id="1.10.238.10:FF:000001">
    <property type="entry name" value="Calmodulin 1"/>
    <property type="match status" value="1"/>
</dbReference>
<evidence type="ECO:0000313" key="2">
    <source>
        <dbReference type="EMBL" id="KAJ6649332.1"/>
    </source>
</evidence>
<dbReference type="InterPro" id="IPR011992">
    <property type="entry name" value="EF-hand-dom_pair"/>
</dbReference>
<feature type="domain" description="EF-hand" evidence="1">
    <location>
        <begin position="90"/>
        <end position="125"/>
    </location>
</feature>
<sequence>MDQDISLLITSDLEKKISDCFLIFDHHGNKTVDVREIGTIIRYLGCVPSEDEINEIISATESEDSSGTITLSKFLPHVTQLLAEHKMEAASPEKLLAAFKVLDVDSKGYLTKEYMSKVMMQDGEPFTQEELDEMLSSAVDAQTGKIPYEYYINSLMVDI</sequence>
<dbReference type="PANTHER" id="PTHR46763:SF1">
    <property type="entry name" value="DYNEIN REGULATORY COMPLEX PROTEIN 8"/>
    <property type="match status" value="1"/>
</dbReference>
<accession>A0A9Q0NG71</accession>
<dbReference type="Proteomes" id="UP001151699">
    <property type="component" value="Chromosome A"/>
</dbReference>
<dbReference type="PROSITE" id="PS50222">
    <property type="entry name" value="EF_HAND_2"/>
    <property type="match status" value="1"/>
</dbReference>
<keyword evidence="3" id="KW-1185">Reference proteome</keyword>
<gene>
    <name evidence="2" type="primary">Efcab2</name>
    <name evidence="2" type="ORF">Bhyg_04566</name>
</gene>
<name>A0A9Q0NG71_9DIPT</name>
<comment type="caution">
    <text evidence="2">The sequence shown here is derived from an EMBL/GenBank/DDBJ whole genome shotgun (WGS) entry which is preliminary data.</text>
</comment>